<keyword evidence="6 7" id="KW-0472">Membrane</keyword>
<evidence type="ECO:0000256" key="6">
    <source>
        <dbReference type="ARBA" id="ARBA00023136"/>
    </source>
</evidence>
<dbReference type="AlphaFoldDB" id="A0A1M5GUI2"/>
<feature type="transmembrane region" description="Helical" evidence="7">
    <location>
        <begin position="147"/>
        <end position="166"/>
    </location>
</feature>
<evidence type="ECO:0000256" key="7">
    <source>
        <dbReference type="SAM" id="Phobius"/>
    </source>
</evidence>
<dbReference type="InterPro" id="IPR050925">
    <property type="entry name" value="Rhomboid_protease_S54"/>
</dbReference>
<evidence type="ECO:0000256" key="4">
    <source>
        <dbReference type="ARBA" id="ARBA00022801"/>
    </source>
</evidence>
<evidence type="ECO:0000256" key="3">
    <source>
        <dbReference type="ARBA" id="ARBA00022692"/>
    </source>
</evidence>
<dbReference type="Gene3D" id="1.20.1540.10">
    <property type="entry name" value="Rhomboid-like"/>
    <property type="match status" value="1"/>
</dbReference>
<sequence>MSNFRSYSTEGFPPVVKTLIIINVVVFIAQTLLDPSIGLTRLLMLYPLDHPYFSSYQILTHMFTHGGLFHILFNMFALYMFGRQLENIWGGKRFLAFYMMCGVGAAVLHLLIQYASGDGAPAVGASGAVMGIFVAFALLFPNTELMFLFVPVPIKAKWAMLILIGFDLFGGIQGTDNIAHFAHLGGALTGAIMVWNWNRSRSRFY</sequence>
<feature type="transmembrane region" description="Helical" evidence="7">
    <location>
        <begin position="122"/>
        <end position="140"/>
    </location>
</feature>
<comment type="subcellular location">
    <subcellularLocation>
        <location evidence="1">Membrane</location>
        <topology evidence="1">Multi-pass membrane protein</topology>
    </subcellularLocation>
</comment>
<dbReference type="EMBL" id="FQUO01000017">
    <property type="protein sequence ID" value="SHG07454.1"/>
    <property type="molecule type" value="Genomic_DNA"/>
</dbReference>
<evidence type="ECO:0000256" key="1">
    <source>
        <dbReference type="ARBA" id="ARBA00004141"/>
    </source>
</evidence>
<evidence type="ECO:0000259" key="8">
    <source>
        <dbReference type="Pfam" id="PF01694"/>
    </source>
</evidence>
<protein>
    <submittedName>
        <fullName evidence="9">Membrane associated serine protease, rhomboid family</fullName>
    </submittedName>
</protein>
<evidence type="ECO:0000313" key="9">
    <source>
        <dbReference type="EMBL" id="SHG07454.1"/>
    </source>
</evidence>
<feature type="transmembrane region" description="Helical" evidence="7">
    <location>
        <begin position="12"/>
        <end position="33"/>
    </location>
</feature>
<accession>A0A1M5GUI2</accession>
<name>A0A1M5GUI2_9BACT</name>
<organism evidence="9 10">
    <name type="scientific">Cnuella takakiae</name>
    <dbReference type="NCBI Taxonomy" id="1302690"/>
    <lineage>
        <taxon>Bacteria</taxon>
        <taxon>Pseudomonadati</taxon>
        <taxon>Bacteroidota</taxon>
        <taxon>Chitinophagia</taxon>
        <taxon>Chitinophagales</taxon>
        <taxon>Chitinophagaceae</taxon>
        <taxon>Cnuella</taxon>
    </lineage>
</organism>
<dbReference type="GO" id="GO:0006508">
    <property type="term" value="P:proteolysis"/>
    <property type="evidence" value="ECO:0007669"/>
    <property type="project" value="UniProtKB-KW"/>
</dbReference>
<dbReference type="PANTHER" id="PTHR43731:SF14">
    <property type="entry name" value="PRESENILIN-ASSOCIATED RHOMBOID-LIKE PROTEIN, MITOCHONDRIAL"/>
    <property type="match status" value="1"/>
</dbReference>
<feature type="transmembrane region" description="Helical" evidence="7">
    <location>
        <begin position="94"/>
        <end position="116"/>
    </location>
</feature>
<dbReference type="InterPro" id="IPR022764">
    <property type="entry name" value="Peptidase_S54_rhomboid_dom"/>
</dbReference>
<dbReference type="GO" id="GO:0016020">
    <property type="term" value="C:membrane"/>
    <property type="evidence" value="ECO:0007669"/>
    <property type="project" value="UniProtKB-SubCell"/>
</dbReference>
<dbReference type="InterPro" id="IPR035952">
    <property type="entry name" value="Rhomboid-like_sf"/>
</dbReference>
<reference evidence="9 10" key="1">
    <citation type="submission" date="2016-11" db="EMBL/GenBank/DDBJ databases">
        <authorList>
            <person name="Jaros S."/>
            <person name="Januszkiewicz K."/>
            <person name="Wedrychowicz H."/>
        </authorList>
    </citation>
    <scope>NUCLEOTIDE SEQUENCE [LARGE SCALE GENOMIC DNA]</scope>
    <source>
        <strain evidence="9 10">DSM 26897</strain>
    </source>
</reference>
<keyword evidence="9" id="KW-0645">Protease</keyword>
<dbReference type="OrthoDB" id="9807874at2"/>
<feature type="transmembrane region" description="Helical" evidence="7">
    <location>
        <begin position="53"/>
        <end position="82"/>
    </location>
</feature>
<keyword evidence="5 7" id="KW-1133">Transmembrane helix</keyword>
<dbReference type="RefSeq" id="WP_073046633.1">
    <property type="nucleotide sequence ID" value="NZ_FQUO01000017.1"/>
</dbReference>
<evidence type="ECO:0000256" key="5">
    <source>
        <dbReference type="ARBA" id="ARBA00022989"/>
    </source>
</evidence>
<keyword evidence="10" id="KW-1185">Reference proteome</keyword>
<proteinExistence type="inferred from homology"/>
<dbReference type="Proteomes" id="UP000184368">
    <property type="component" value="Unassembled WGS sequence"/>
</dbReference>
<dbReference type="PANTHER" id="PTHR43731">
    <property type="entry name" value="RHOMBOID PROTEASE"/>
    <property type="match status" value="1"/>
</dbReference>
<evidence type="ECO:0000256" key="2">
    <source>
        <dbReference type="ARBA" id="ARBA00009045"/>
    </source>
</evidence>
<feature type="domain" description="Peptidase S54 rhomboid" evidence="8">
    <location>
        <begin position="56"/>
        <end position="195"/>
    </location>
</feature>
<dbReference type="SUPFAM" id="SSF144091">
    <property type="entry name" value="Rhomboid-like"/>
    <property type="match status" value="1"/>
</dbReference>
<gene>
    <name evidence="9" type="ORF">SAMN05444008_11767</name>
</gene>
<dbReference type="GO" id="GO:0004252">
    <property type="term" value="F:serine-type endopeptidase activity"/>
    <property type="evidence" value="ECO:0007669"/>
    <property type="project" value="InterPro"/>
</dbReference>
<dbReference type="SMART" id="SM01160">
    <property type="entry name" value="DUF1751"/>
    <property type="match status" value="1"/>
</dbReference>
<keyword evidence="3 7" id="KW-0812">Transmembrane</keyword>
<evidence type="ECO:0000313" key="10">
    <source>
        <dbReference type="Proteomes" id="UP000184368"/>
    </source>
</evidence>
<feature type="transmembrane region" description="Helical" evidence="7">
    <location>
        <begin position="178"/>
        <end position="197"/>
    </location>
</feature>
<comment type="similarity">
    <text evidence="2">Belongs to the peptidase S54 family.</text>
</comment>
<dbReference type="Pfam" id="PF01694">
    <property type="entry name" value="Rhomboid"/>
    <property type="match status" value="1"/>
</dbReference>
<dbReference type="STRING" id="1302690.BUE76_02445"/>
<keyword evidence="4" id="KW-0378">Hydrolase</keyword>